<dbReference type="GO" id="GO:0031085">
    <property type="term" value="C:BLOC-3 complex"/>
    <property type="evidence" value="ECO:0007669"/>
    <property type="project" value="TreeGrafter"/>
</dbReference>
<dbReference type="AlphaFoldDB" id="A0AAN9Z1G0"/>
<organism evidence="5 6">
    <name type="scientific">Gryllus longicercus</name>
    <dbReference type="NCBI Taxonomy" id="2509291"/>
    <lineage>
        <taxon>Eukaryota</taxon>
        <taxon>Metazoa</taxon>
        <taxon>Ecdysozoa</taxon>
        <taxon>Arthropoda</taxon>
        <taxon>Hexapoda</taxon>
        <taxon>Insecta</taxon>
        <taxon>Pterygota</taxon>
        <taxon>Neoptera</taxon>
        <taxon>Polyneoptera</taxon>
        <taxon>Orthoptera</taxon>
        <taxon>Ensifera</taxon>
        <taxon>Gryllidea</taxon>
        <taxon>Grylloidea</taxon>
        <taxon>Gryllidae</taxon>
        <taxon>Gryllinae</taxon>
        <taxon>Gryllus</taxon>
    </lineage>
</organism>
<dbReference type="InterPro" id="IPR043971">
    <property type="entry name" value="FUZ/MON1/HPS1_longin_2"/>
</dbReference>
<feature type="domain" description="FUZ/MON1/HPS1 third Longin" evidence="4">
    <location>
        <begin position="495"/>
        <end position="641"/>
    </location>
</feature>
<dbReference type="Pfam" id="PF19038">
    <property type="entry name" value="Fuz_longin_3"/>
    <property type="match status" value="1"/>
</dbReference>
<comment type="caution">
    <text evidence="5">The sequence shown here is derived from an EMBL/GenBank/DDBJ whole genome shotgun (WGS) entry which is preliminary data.</text>
</comment>
<dbReference type="Pfam" id="PF19036">
    <property type="entry name" value="Fuz_longin_1"/>
    <property type="match status" value="1"/>
</dbReference>
<evidence type="ECO:0000313" key="6">
    <source>
        <dbReference type="Proteomes" id="UP001378592"/>
    </source>
</evidence>
<feature type="region of interest" description="Disordered" evidence="1">
    <location>
        <begin position="241"/>
        <end position="284"/>
    </location>
</feature>
<dbReference type="InterPro" id="IPR043972">
    <property type="entry name" value="FUZ/MON1/HPS1_longin_1"/>
</dbReference>
<dbReference type="GO" id="GO:0016192">
    <property type="term" value="P:vesicle-mediated transport"/>
    <property type="evidence" value="ECO:0007669"/>
    <property type="project" value="InterPro"/>
</dbReference>
<protein>
    <recommendedName>
        <fullName evidence="7">Hermansky-Pudlak syndrome 1 protein homolog</fullName>
    </recommendedName>
</protein>
<proteinExistence type="predicted"/>
<feature type="compositionally biased region" description="Polar residues" evidence="1">
    <location>
        <begin position="263"/>
        <end position="284"/>
    </location>
</feature>
<dbReference type="Pfam" id="PF19037">
    <property type="entry name" value="Fuz_longin_2"/>
    <property type="match status" value="1"/>
</dbReference>
<evidence type="ECO:0008006" key="7">
    <source>
        <dbReference type="Google" id="ProtNLM"/>
    </source>
</evidence>
<evidence type="ECO:0000256" key="1">
    <source>
        <dbReference type="SAM" id="MobiDB-lite"/>
    </source>
</evidence>
<dbReference type="InterPro" id="IPR043970">
    <property type="entry name" value="FUZ/MON1/HPS1_longin_3"/>
</dbReference>
<gene>
    <name evidence="5" type="ORF">R5R35_013454</name>
</gene>
<evidence type="ECO:0000259" key="2">
    <source>
        <dbReference type="Pfam" id="PF19036"/>
    </source>
</evidence>
<reference evidence="5 6" key="1">
    <citation type="submission" date="2024-03" db="EMBL/GenBank/DDBJ databases">
        <title>The genome assembly and annotation of the cricket Gryllus longicercus Weissman &amp; Gray.</title>
        <authorList>
            <person name="Szrajer S."/>
            <person name="Gray D."/>
            <person name="Ylla G."/>
        </authorList>
    </citation>
    <scope>NUCLEOTIDE SEQUENCE [LARGE SCALE GENOMIC DNA]</scope>
    <source>
        <strain evidence="5">DAG 2021-001</strain>
        <tissue evidence="5">Whole body minus gut</tissue>
    </source>
</reference>
<accession>A0AAN9Z1G0</accession>
<dbReference type="PANTHER" id="PTHR12761:SF1">
    <property type="entry name" value="BLOC-3 COMPLEX MEMBER HPS1"/>
    <property type="match status" value="1"/>
</dbReference>
<keyword evidence="6" id="KW-1185">Reference proteome</keyword>
<name>A0AAN9Z1G0_9ORTH</name>
<evidence type="ECO:0000259" key="3">
    <source>
        <dbReference type="Pfam" id="PF19037"/>
    </source>
</evidence>
<feature type="domain" description="FUZ/MON1/HPS1 second Longin" evidence="3">
    <location>
        <begin position="189"/>
        <end position="325"/>
    </location>
</feature>
<evidence type="ECO:0000259" key="4">
    <source>
        <dbReference type="Pfam" id="PF19038"/>
    </source>
</evidence>
<sequence>MKCIIIFDQLNDILYTKYDRKFTRHMRKLGIDQGLISEDKDEEELSYNVLIQIFSPVVASQRIMGCQFGNSYSSFQCEDGTNMVLDEFMGYLFIHIGVEEVSWLKRMLGICITIVKHLCGPDVSILKTNKSRAALLSRILDTWIQLQDSDQAVLVEAVEQLMVNTDLSAATLKALQEATEKLKSHTDFSRVHAMILVENKFLSLFSSRGTQDLTASDIMFLSLLCEAFHLLPSADSMNLVESSESEDAGAAGGESSSEEFYSPQASPRNSPAPQRRGPSQSVEQVQGDGLNSQLVLLTGTNAAFTPHVVHISSLEDGVFFLLMFETSSAAISAGLYEAFNALTIIQNIQLQRDMDGLKHAFEYLDAGVKKIFDGHKKTKNSRNEVESCIKKLQSQWESMRKKYIEYIKTGELNCIVRVESVTTSFTDHLKDLLRYTCWDTTMTNHGRDSVLAVTSFVKYKLADFSNFLKVKALRNFTMGSRTSLTINKYLEEFPGLVHFMYIDRSNHRITAPSLDFSSEETITLTKKKIWSMIDFSRKHLQEGHLAIMWKDTTFNYAYFLWFEDSAGAPMKPKDFPRHMLSGLPMPGILCGDFYQKLIEICFPKLSPSKVRCYELYCIHLGLATASCVLEHSRRLAATIWDVTGMPNNPIDLL</sequence>
<evidence type="ECO:0000313" key="5">
    <source>
        <dbReference type="EMBL" id="KAK7792623.1"/>
    </source>
</evidence>
<feature type="domain" description="FUZ/MON1/HPS1 first Longin" evidence="2">
    <location>
        <begin position="2"/>
        <end position="146"/>
    </location>
</feature>
<dbReference type="EMBL" id="JAZDUA010000439">
    <property type="protein sequence ID" value="KAK7792623.1"/>
    <property type="molecule type" value="Genomic_DNA"/>
</dbReference>
<dbReference type="GO" id="GO:0005085">
    <property type="term" value="F:guanyl-nucleotide exchange factor activity"/>
    <property type="evidence" value="ECO:0007669"/>
    <property type="project" value="TreeGrafter"/>
</dbReference>
<dbReference type="PANTHER" id="PTHR12761">
    <property type="entry name" value="HERMANSKY-PUDLAK SYNDROME PROTEIN 1"/>
    <property type="match status" value="1"/>
</dbReference>
<dbReference type="InterPro" id="IPR026053">
    <property type="entry name" value="HPS1"/>
</dbReference>
<dbReference type="Proteomes" id="UP001378592">
    <property type="component" value="Unassembled WGS sequence"/>
</dbReference>